<sequence>MLLIMADNLEDSYYPSTNSLYEPVNKSGPEETALLEEPLGDRYDFCKPDDHWNSTYIIFFLLGTSSLLPLNFIITAKHYWIYKFQNCSEQISPEEQGASDVRVSVANLHFNFAVLTFSFCEFNAWILCLLISVVVCTSEG</sequence>
<keyword evidence="3" id="KW-1185">Reference proteome</keyword>
<reference evidence="2" key="2">
    <citation type="submission" date="2025-09" db="UniProtKB">
        <authorList>
            <consortium name="Ensembl"/>
        </authorList>
    </citation>
    <scope>IDENTIFICATION</scope>
</reference>
<dbReference type="Ensembl" id="ENSVKKT00000005061.1">
    <property type="protein sequence ID" value="ENSVKKP00000004925.1"/>
    <property type="gene ID" value="ENSVKKG00000003648.1"/>
</dbReference>
<dbReference type="AlphaFoldDB" id="A0A8D2J657"/>
<accession>A0A8D2J657</accession>
<evidence type="ECO:0000313" key="2">
    <source>
        <dbReference type="Ensembl" id="ENSVKKP00000004925.1"/>
    </source>
</evidence>
<feature type="transmembrane region" description="Helical" evidence="1">
    <location>
        <begin position="112"/>
        <end position="135"/>
    </location>
</feature>
<protein>
    <submittedName>
        <fullName evidence="2">Uncharacterized protein</fullName>
    </submittedName>
</protein>
<evidence type="ECO:0000313" key="3">
    <source>
        <dbReference type="Proteomes" id="UP000694545"/>
    </source>
</evidence>
<proteinExistence type="predicted"/>
<keyword evidence="1" id="KW-0812">Transmembrane</keyword>
<keyword evidence="1" id="KW-0472">Membrane</keyword>
<keyword evidence="1" id="KW-1133">Transmembrane helix</keyword>
<organism evidence="2 3">
    <name type="scientific">Varanus komodoensis</name>
    <name type="common">Komodo dragon</name>
    <dbReference type="NCBI Taxonomy" id="61221"/>
    <lineage>
        <taxon>Eukaryota</taxon>
        <taxon>Metazoa</taxon>
        <taxon>Chordata</taxon>
        <taxon>Craniata</taxon>
        <taxon>Vertebrata</taxon>
        <taxon>Euteleostomi</taxon>
        <taxon>Lepidosauria</taxon>
        <taxon>Squamata</taxon>
        <taxon>Bifurcata</taxon>
        <taxon>Unidentata</taxon>
        <taxon>Episquamata</taxon>
        <taxon>Toxicofera</taxon>
        <taxon>Anguimorpha</taxon>
        <taxon>Paleoanguimorpha</taxon>
        <taxon>Varanoidea</taxon>
        <taxon>Varanidae</taxon>
        <taxon>Varanus</taxon>
    </lineage>
</organism>
<dbReference type="Proteomes" id="UP000694545">
    <property type="component" value="Unplaced"/>
</dbReference>
<feature type="transmembrane region" description="Helical" evidence="1">
    <location>
        <begin position="56"/>
        <end position="74"/>
    </location>
</feature>
<evidence type="ECO:0000256" key="1">
    <source>
        <dbReference type="SAM" id="Phobius"/>
    </source>
</evidence>
<reference evidence="2" key="1">
    <citation type="submission" date="2025-08" db="UniProtKB">
        <authorList>
            <consortium name="Ensembl"/>
        </authorList>
    </citation>
    <scope>IDENTIFICATION</scope>
</reference>
<name>A0A8D2J657_VARKO</name>